<evidence type="ECO:0000313" key="2">
    <source>
        <dbReference type="EMBL" id="GBE90946.1"/>
    </source>
</evidence>
<reference evidence="3" key="1">
    <citation type="journal article" date="2018" name="Genome Announc.">
        <title>Draft Genome Sequence of the Nitrogen-Fixing and Hormogonia-Inducing Cyanobacterium Nostoc cycadae Strain WK-1, Isolated from the Coralloid Roots of Cycas revoluta.</title>
        <authorList>
            <person name="Kanesaki Y."/>
            <person name="Hirose M."/>
            <person name="Hirose Y."/>
            <person name="Fujisawa T."/>
            <person name="Nakamura Y."/>
            <person name="Watanabe S."/>
            <person name="Matsunaga S."/>
            <person name="Uchida H."/>
            <person name="Murakami A."/>
        </authorList>
    </citation>
    <scope>NUCLEOTIDE SEQUENCE [LARGE SCALE GENOMIC DNA]</scope>
    <source>
        <strain evidence="3">WK-1</strain>
    </source>
</reference>
<name>A0A2H6LCS5_9NOSO</name>
<dbReference type="Gene3D" id="3.40.50.1460">
    <property type="match status" value="1"/>
</dbReference>
<evidence type="ECO:0000259" key="1">
    <source>
        <dbReference type="Pfam" id="PF00656"/>
    </source>
</evidence>
<feature type="domain" description="Peptidase C14 caspase" evidence="1">
    <location>
        <begin position="8"/>
        <end position="241"/>
    </location>
</feature>
<dbReference type="InterPro" id="IPR029030">
    <property type="entry name" value="Caspase-like_dom_sf"/>
</dbReference>
<dbReference type="EMBL" id="BDGE01000012">
    <property type="protein sequence ID" value="GBE90946.1"/>
    <property type="molecule type" value="Genomic_DNA"/>
</dbReference>
<evidence type="ECO:0000313" key="3">
    <source>
        <dbReference type="Proteomes" id="UP000236527"/>
    </source>
</evidence>
<dbReference type="RefSeq" id="WP_103123732.1">
    <property type="nucleotide sequence ID" value="NZ_DF978422.1"/>
</dbReference>
<gene>
    <name evidence="2" type="ORF">NCWK1_0666</name>
</gene>
<dbReference type="GO" id="GO:0006508">
    <property type="term" value="P:proteolysis"/>
    <property type="evidence" value="ECO:0007669"/>
    <property type="project" value="InterPro"/>
</dbReference>
<protein>
    <submittedName>
        <fullName evidence="2">Peptidase C14</fullName>
    </submittedName>
</protein>
<keyword evidence="3" id="KW-1185">Reference proteome</keyword>
<accession>A0A2H6LCS5</accession>
<dbReference type="GO" id="GO:0004197">
    <property type="term" value="F:cysteine-type endopeptidase activity"/>
    <property type="evidence" value="ECO:0007669"/>
    <property type="project" value="InterPro"/>
</dbReference>
<dbReference type="InterPro" id="IPR011600">
    <property type="entry name" value="Pept_C14_caspase"/>
</dbReference>
<proteinExistence type="predicted"/>
<comment type="caution">
    <text evidence="2">The sequence shown here is derived from an EMBL/GenBank/DDBJ whole genome shotgun (WGS) entry which is preliminary data.</text>
</comment>
<dbReference type="AlphaFoldDB" id="A0A2H6LCS5"/>
<dbReference type="SUPFAM" id="SSF52129">
    <property type="entry name" value="Caspase-like"/>
    <property type="match status" value="1"/>
</dbReference>
<organism evidence="2 3">
    <name type="scientific">Nostoc cycadae WK-1</name>
    <dbReference type="NCBI Taxonomy" id="1861711"/>
    <lineage>
        <taxon>Bacteria</taxon>
        <taxon>Bacillati</taxon>
        <taxon>Cyanobacteriota</taxon>
        <taxon>Cyanophyceae</taxon>
        <taxon>Nostocales</taxon>
        <taxon>Nostocaceae</taxon>
        <taxon>Nostoc</taxon>
    </lineage>
</organism>
<dbReference type="Pfam" id="PF00656">
    <property type="entry name" value="Peptidase_C14"/>
    <property type="match status" value="1"/>
</dbReference>
<dbReference type="Proteomes" id="UP000236527">
    <property type="component" value="Unassembled WGS sequence"/>
</dbReference>
<sequence>MNALFSQGHACIVGVGGDLPNTVDDAVGFANILKDPERCAYSPEQVHLLTKEQANREGILAALDQLAKSTTADSTVIVYFSGHGYQVNSPIGEAYYLMPFGYDQAKLHKTAISGTEFITKLQAISAKKLLVLLDCCHAGGLGDTSKLGYEAEKAPLPPEAQALFNQGKGRVAIASSQADEKSLAGRPYSAFTLALIEALAGEGVSQKDGYVRVADLAMYAREVVPRRTRDRQHPILNFEQADNFILAYYAGGETEPKGLPFDGEPEIEPEPGAFNQQGTNNQITQNVNQRGKYNVNIGQAHGLRIGDGN</sequence>